<dbReference type="KEGG" id="ccot:CCAX7_63840"/>
<gene>
    <name evidence="6" type="ORF">CCAX7_63840</name>
</gene>
<dbReference type="RefSeq" id="WP_165864253.1">
    <property type="nucleotide sequence ID" value="NZ_AP025739.1"/>
</dbReference>
<dbReference type="SUPFAM" id="SSF89392">
    <property type="entry name" value="Prokaryotic lipoproteins and lipoprotein localization factors"/>
    <property type="match status" value="1"/>
</dbReference>
<organism evidence="6 7">
    <name type="scientific">Capsulimonas corticalis</name>
    <dbReference type="NCBI Taxonomy" id="2219043"/>
    <lineage>
        <taxon>Bacteria</taxon>
        <taxon>Bacillati</taxon>
        <taxon>Armatimonadota</taxon>
        <taxon>Armatimonadia</taxon>
        <taxon>Capsulimonadales</taxon>
        <taxon>Capsulimonadaceae</taxon>
        <taxon>Capsulimonas</taxon>
    </lineage>
</organism>
<keyword evidence="2" id="KW-0201">Cytochrome c-type biogenesis</keyword>
<evidence type="ECO:0000256" key="2">
    <source>
        <dbReference type="ARBA" id="ARBA00022748"/>
    </source>
</evidence>
<dbReference type="EMBL" id="AP025739">
    <property type="protein sequence ID" value="BDI34333.1"/>
    <property type="molecule type" value="Genomic_DNA"/>
</dbReference>
<dbReference type="Pfam" id="PF00578">
    <property type="entry name" value="AhpC-TSA"/>
    <property type="match status" value="1"/>
</dbReference>
<dbReference type="InterPro" id="IPR013766">
    <property type="entry name" value="Thioredoxin_domain"/>
</dbReference>
<dbReference type="PANTHER" id="PTHR42852:SF6">
    <property type="entry name" value="THIOL:DISULFIDE INTERCHANGE PROTEIN DSBE"/>
    <property type="match status" value="1"/>
</dbReference>
<dbReference type="CDD" id="cd02966">
    <property type="entry name" value="TlpA_like_family"/>
    <property type="match status" value="1"/>
</dbReference>
<proteinExistence type="predicted"/>
<accession>A0A402CX15</accession>
<dbReference type="AlphaFoldDB" id="A0A402CX15"/>
<dbReference type="GO" id="GO:0017004">
    <property type="term" value="P:cytochrome complex assembly"/>
    <property type="evidence" value="ECO:0007669"/>
    <property type="project" value="UniProtKB-KW"/>
</dbReference>
<reference evidence="6 7" key="1">
    <citation type="journal article" date="2019" name="Int. J. Syst. Evol. Microbiol.">
        <title>Capsulimonas corticalis gen. nov., sp. nov., an aerobic capsulated bacterium, of a novel bacterial order, Capsulimonadales ord. nov., of the class Armatimonadia of the phylum Armatimonadetes.</title>
        <authorList>
            <person name="Li J."/>
            <person name="Kudo C."/>
            <person name="Tonouchi A."/>
        </authorList>
    </citation>
    <scope>NUCLEOTIDE SEQUENCE [LARGE SCALE GENOMIC DNA]</scope>
    <source>
        <strain evidence="6 7">AX-7</strain>
    </source>
</reference>
<comment type="subcellular location">
    <subcellularLocation>
        <location evidence="1">Cell envelope</location>
    </subcellularLocation>
</comment>
<evidence type="ECO:0000256" key="5">
    <source>
        <dbReference type="ARBA" id="ARBA00023284"/>
    </source>
</evidence>
<keyword evidence="5" id="KW-0676">Redox-active center</keyword>
<dbReference type="InterPro" id="IPR029046">
    <property type="entry name" value="LolA/LolB/LppX"/>
</dbReference>
<dbReference type="SUPFAM" id="SSF52833">
    <property type="entry name" value="Thioredoxin-like"/>
    <property type="match status" value="1"/>
</dbReference>
<evidence type="ECO:0000256" key="4">
    <source>
        <dbReference type="ARBA" id="ARBA00023157"/>
    </source>
</evidence>
<dbReference type="Pfam" id="PF09865">
    <property type="entry name" value="DUF2092"/>
    <property type="match status" value="1"/>
</dbReference>
<keyword evidence="3" id="KW-0735">Signal-anchor</keyword>
<dbReference type="PROSITE" id="PS51352">
    <property type="entry name" value="THIOREDOXIN_2"/>
    <property type="match status" value="1"/>
</dbReference>
<dbReference type="GO" id="GO:0016491">
    <property type="term" value="F:oxidoreductase activity"/>
    <property type="evidence" value="ECO:0007669"/>
    <property type="project" value="InterPro"/>
</dbReference>
<dbReference type="InterPro" id="IPR036249">
    <property type="entry name" value="Thioredoxin-like_sf"/>
</dbReference>
<dbReference type="Proteomes" id="UP000287394">
    <property type="component" value="Chromosome"/>
</dbReference>
<dbReference type="Gene3D" id="3.40.30.10">
    <property type="entry name" value="Glutaredoxin"/>
    <property type="match status" value="1"/>
</dbReference>
<evidence type="ECO:0000313" key="7">
    <source>
        <dbReference type="Proteomes" id="UP000287394"/>
    </source>
</evidence>
<dbReference type="InterPro" id="IPR050553">
    <property type="entry name" value="Thioredoxin_ResA/DsbE_sf"/>
</dbReference>
<evidence type="ECO:0000313" key="6">
    <source>
        <dbReference type="EMBL" id="BDI34333.1"/>
    </source>
</evidence>
<protein>
    <submittedName>
        <fullName evidence="6">Uncharacterized protein</fullName>
    </submittedName>
</protein>
<evidence type="ECO:0000256" key="3">
    <source>
        <dbReference type="ARBA" id="ARBA00022968"/>
    </source>
</evidence>
<evidence type="ECO:0000256" key="1">
    <source>
        <dbReference type="ARBA" id="ARBA00004196"/>
    </source>
</evidence>
<sequence>MIVKSPVFLFAAATLTAGPATAATAPTASKPPAIVQKYVDAVGNAQAISLNVAMDSSGGLPSEKTHYALAQPNLALVSCHLSNGSEATLVSDGKNLWQWTSKAYTKSEAPPRTSDILPQLRFGLATTVATPILLNPKAVAAVNGLEDVGTETVNGVPSHKIKVNNGGGDAYLWIASATGYPVQVTLADGDKHFKITFSDYKTGDKADKDFSARPPKDVALFKPQPLPADQPILLPVGTPAPDFTLLDTTGKSVTLSSMRGKAVLLDFWSSAVEPSKTALASIQKVYDKYHTKGLVVLSVNTLDKPEDRSAYLKAHPEYTSTFLIDPLDTNDSVAGGKYKVAALPTVYLIDKYGSISAHYIGFDESHLSEVAADLAKLGVK</sequence>
<keyword evidence="4" id="KW-1015">Disulfide bond</keyword>
<name>A0A402CX15_9BACT</name>
<dbReference type="InterPro" id="IPR019207">
    <property type="entry name" value="DUF2092"/>
</dbReference>
<dbReference type="GO" id="GO:0016209">
    <property type="term" value="F:antioxidant activity"/>
    <property type="evidence" value="ECO:0007669"/>
    <property type="project" value="InterPro"/>
</dbReference>
<dbReference type="Gene3D" id="2.50.20.10">
    <property type="entry name" value="Lipoprotein localisation LolA/LolB/LppX"/>
    <property type="match status" value="1"/>
</dbReference>
<dbReference type="InterPro" id="IPR000866">
    <property type="entry name" value="AhpC/TSA"/>
</dbReference>
<keyword evidence="3" id="KW-0812">Transmembrane</keyword>
<keyword evidence="7" id="KW-1185">Reference proteome</keyword>
<dbReference type="GO" id="GO:0030313">
    <property type="term" value="C:cell envelope"/>
    <property type="evidence" value="ECO:0007669"/>
    <property type="project" value="UniProtKB-SubCell"/>
</dbReference>
<dbReference type="PANTHER" id="PTHR42852">
    <property type="entry name" value="THIOL:DISULFIDE INTERCHANGE PROTEIN DSBE"/>
    <property type="match status" value="1"/>
</dbReference>